<keyword evidence="2" id="KW-1185">Reference proteome</keyword>
<keyword evidence="1" id="KW-0808">Transferase</keyword>
<evidence type="ECO:0000313" key="1">
    <source>
        <dbReference type="EMBL" id="MBK1868766.1"/>
    </source>
</evidence>
<organism evidence="1 2">
    <name type="scientific">Taklimakanibacter albus</name>
    <dbReference type="NCBI Taxonomy" id="2800327"/>
    <lineage>
        <taxon>Bacteria</taxon>
        <taxon>Pseudomonadati</taxon>
        <taxon>Pseudomonadota</taxon>
        <taxon>Alphaproteobacteria</taxon>
        <taxon>Hyphomicrobiales</taxon>
        <taxon>Aestuariivirgaceae</taxon>
        <taxon>Taklimakanibacter</taxon>
    </lineage>
</organism>
<name>A0ACC5R7W8_9HYPH</name>
<accession>A0ACC5R7W8</accession>
<gene>
    <name evidence="1" type="ORF">JHL16_20585</name>
</gene>
<reference evidence="1" key="1">
    <citation type="submission" date="2021-01" db="EMBL/GenBank/DDBJ databases">
        <authorList>
            <person name="Sun Q."/>
        </authorList>
    </citation>
    <scope>NUCLEOTIDE SEQUENCE</scope>
    <source>
        <strain evidence="1">YIM B02566</strain>
    </source>
</reference>
<sequence>MTAMKHFDITYHGETVTLADLPEYRKFYAKLASGQWEPRTFRALSDHLGPDVTYIDIGGWIGVTPFWASKRAKRVLVVEPDPKCREILNSLLPLYPNVTLLESALSPEDCIKLNAVEGFGSSETSALAIGDGASVEVQGCSMKKLLKTAGPGPLFVKIDIEGYEYVIARELKALDAPQVKGVQLAVHPALYEKTQTGPALFRRGKALLATFRLARLFERLERQTTVGKYPSLVTYLSQGIALAPTPRGADILFLNRATPLQSSVPDHTLSGQ</sequence>
<comment type="caution">
    <text evidence="1">The sequence shown here is derived from an EMBL/GenBank/DDBJ whole genome shotgun (WGS) entry which is preliminary data.</text>
</comment>
<protein>
    <submittedName>
        <fullName evidence="1">FkbM family methyltransferase</fullName>
    </submittedName>
</protein>
<dbReference type="EMBL" id="JAENHL010000007">
    <property type="protein sequence ID" value="MBK1868766.1"/>
    <property type="molecule type" value="Genomic_DNA"/>
</dbReference>
<proteinExistence type="predicted"/>
<evidence type="ECO:0000313" key="2">
    <source>
        <dbReference type="Proteomes" id="UP000616151"/>
    </source>
</evidence>
<dbReference type="Proteomes" id="UP000616151">
    <property type="component" value="Unassembled WGS sequence"/>
</dbReference>
<keyword evidence="1" id="KW-0489">Methyltransferase</keyword>